<protein>
    <submittedName>
        <fullName evidence="1">Uncharacterized protein</fullName>
    </submittedName>
</protein>
<sequence>MIVALLMLSGWLLKALKGVFALYAQRELLSWRILVAGIMRNGENRVY</sequence>
<evidence type="ECO:0000313" key="1">
    <source>
        <dbReference type="EMBL" id="GAC11483.1"/>
    </source>
</evidence>
<evidence type="ECO:0000313" key="2">
    <source>
        <dbReference type="Proteomes" id="UP000006320"/>
    </source>
</evidence>
<name>A0AAV3V3I5_9ALTE</name>
<dbReference type="AlphaFoldDB" id="A0AAV3V3I5"/>
<proteinExistence type="predicted"/>
<dbReference type="EMBL" id="BAEM01000043">
    <property type="protein sequence ID" value="GAC11483.1"/>
    <property type="molecule type" value="Genomic_DNA"/>
</dbReference>
<reference evidence="1 2" key="1">
    <citation type="journal article" date="2017" name="Antonie Van Leeuwenhoek">
        <title>Rhizobium rhizosphaerae sp. nov., a novel species isolated from rice rhizosphere.</title>
        <authorList>
            <person name="Zhao J.J."/>
            <person name="Zhang J."/>
            <person name="Zhang R.J."/>
            <person name="Zhang C.W."/>
            <person name="Yin H.Q."/>
            <person name="Zhang X.X."/>
        </authorList>
    </citation>
    <scope>NUCLEOTIDE SEQUENCE [LARGE SCALE GENOMIC DNA]</scope>
    <source>
        <strain evidence="1 2">S18K6</strain>
    </source>
</reference>
<accession>A0AAV3V3I5</accession>
<comment type="caution">
    <text evidence="1">The sequence shown here is derived from an EMBL/GenBank/DDBJ whole genome shotgun (WGS) entry which is preliminary data.</text>
</comment>
<dbReference type="Proteomes" id="UP000006320">
    <property type="component" value="Unassembled WGS sequence"/>
</dbReference>
<organism evidence="1 2">
    <name type="scientific">Paraglaciecola chathamensis S18K6</name>
    <dbReference type="NCBI Taxonomy" id="1127672"/>
    <lineage>
        <taxon>Bacteria</taxon>
        <taxon>Pseudomonadati</taxon>
        <taxon>Pseudomonadota</taxon>
        <taxon>Gammaproteobacteria</taxon>
        <taxon>Alteromonadales</taxon>
        <taxon>Alteromonadaceae</taxon>
        <taxon>Paraglaciecola</taxon>
    </lineage>
</organism>
<gene>
    <name evidence="1" type="ORF">GCHA_3553</name>
</gene>